<organism evidence="3 4">
    <name type="scientific">Sutterella megalosphaeroides</name>
    <dbReference type="NCBI Taxonomy" id="2494234"/>
    <lineage>
        <taxon>Bacteria</taxon>
        <taxon>Pseudomonadati</taxon>
        <taxon>Pseudomonadota</taxon>
        <taxon>Betaproteobacteria</taxon>
        <taxon>Burkholderiales</taxon>
        <taxon>Sutterellaceae</taxon>
        <taxon>Sutterella</taxon>
    </lineage>
</organism>
<accession>A0A2Z6IB37</accession>
<dbReference type="SUPFAM" id="SSF55031">
    <property type="entry name" value="Bacterial exopeptidase dimerisation domain"/>
    <property type="match status" value="1"/>
</dbReference>
<evidence type="ECO:0000313" key="4">
    <source>
        <dbReference type="Proteomes" id="UP000271003"/>
    </source>
</evidence>
<evidence type="ECO:0000256" key="1">
    <source>
        <dbReference type="SAM" id="SignalP"/>
    </source>
</evidence>
<feature type="signal peptide" evidence="1">
    <location>
        <begin position="1"/>
        <end position="25"/>
    </location>
</feature>
<keyword evidence="4" id="KW-1185">Reference proteome</keyword>
<feature type="chain" id="PRO_5016300760" description="Peptidase M20 dimerisation domain-containing protein" evidence="1">
    <location>
        <begin position="26"/>
        <end position="141"/>
    </location>
</feature>
<protein>
    <recommendedName>
        <fullName evidence="2">Peptidase M20 dimerisation domain-containing protein</fullName>
    </recommendedName>
</protein>
<dbReference type="GO" id="GO:0016787">
    <property type="term" value="F:hydrolase activity"/>
    <property type="evidence" value="ECO:0007669"/>
    <property type="project" value="UniProtKB-KW"/>
</dbReference>
<dbReference type="Gene3D" id="3.30.70.360">
    <property type="match status" value="1"/>
</dbReference>
<feature type="domain" description="Peptidase M20 dimerisation" evidence="2">
    <location>
        <begin position="28"/>
        <end position="110"/>
    </location>
</feature>
<dbReference type="InterPro" id="IPR011650">
    <property type="entry name" value="Peptidase_M20_dimer"/>
</dbReference>
<sequence>MRMFTITLKRTVALLAFVAAGAATAATATWTVTFEGPGGHSNGNYGNVNAVHAGARAVMELTRTAPDAVIAGMKGGNSVNSIASDCTFTVTATGDDKAIAAAKQAVDAAVQNAVKAENDFRGVKAGDTVRGAPAEIRATVK</sequence>
<dbReference type="InterPro" id="IPR036264">
    <property type="entry name" value="Bact_exopeptidase_dim_dom"/>
</dbReference>
<evidence type="ECO:0000259" key="2">
    <source>
        <dbReference type="Pfam" id="PF07687"/>
    </source>
</evidence>
<keyword evidence="1" id="KW-0732">Signal</keyword>
<dbReference type="Pfam" id="PF07687">
    <property type="entry name" value="M20_dimer"/>
    <property type="match status" value="1"/>
</dbReference>
<gene>
    <name evidence="3" type="ORF">SUTMEG_13530</name>
</gene>
<proteinExistence type="predicted"/>
<dbReference type="EMBL" id="AP018786">
    <property type="protein sequence ID" value="BBF23462.1"/>
    <property type="molecule type" value="Genomic_DNA"/>
</dbReference>
<dbReference type="AlphaFoldDB" id="A0A2Z6IB37"/>
<evidence type="ECO:0000313" key="3">
    <source>
        <dbReference type="EMBL" id="BBF23462.1"/>
    </source>
</evidence>
<reference evidence="3 4" key="1">
    <citation type="journal article" date="2018" name="Int. J. Syst. Evol. Microbiol.">
        <title>Mesosutterella multiformis gen. nov., sp. nov., a member of the family Sutterellaceae and Sutterella megalosphaeroides sp. nov., isolated from human faeces.</title>
        <authorList>
            <person name="Sakamoto M."/>
            <person name="Ikeyama N."/>
            <person name="Kunihiro T."/>
            <person name="Iino T."/>
            <person name="Yuki M."/>
            <person name="Ohkuma M."/>
        </authorList>
    </citation>
    <scope>NUCLEOTIDE SEQUENCE [LARGE SCALE GENOMIC DNA]</scope>
    <source>
        <strain evidence="3 4">6FBBBH3</strain>
    </source>
</reference>
<name>A0A2Z6IB37_9BURK</name>
<dbReference type="Proteomes" id="UP000271003">
    <property type="component" value="Chromosome"/>
</dbReference>
<dbReference type="RefSeq" id="WP_232008754.1">
    <property type="nucleotide sequence ID" value="NZ_AP018786.1"/>
</dbReference>
<dbReference type="KEGG" id="sutt:SUTMEG_13530"/>